<dbReference type="Proteomes" id="UP000184383">
    <property type="component" value="Unassembled WGS sequence"/>
</dbReference>
<dbReference type="InterPro" id="IPR020843">
    <property type="entry name" value="ER"/>
</dbReference>
<dbReference type="Pfam" id="PF08659">
    <property type="entry name" value="KR"/>
    <property type="match status" value="1"/>
</dbReference>
<evidence type="ECO:0000259" key="3">
    <source>
        <dbReference type="PROSITE" id="PS50075"/>
    </source>
</evidence>
<dbReference type="Pfam" id="PF13602">
    <property type="entry name" value="ADH_zinc_N_2"/>
    <property type="match status" value="1"/>
</dbReference>
<accession>A0A1L9S3E0</accession>
<dbReference type="GO" id="GO:0004312">
    <property type="term" value="F:fatty acid synthase activity"/>
    <property type="evidence" value="ECO:0007669"/>
    <property type="project" value="TreeGrafter"/>
</dbReference>
<dbReference type="SMART" id="SM00822">
    <property type="entry name" value="PKS_KR"/>
    <property type="match status" value="1"/>
</dbReference>
<dbReference type="GeneID" id="63746030"/>
<dbReference type="Gene3D" id="1.10.1200.10">
    <property type="entry name" value="ACP-like"/>
    <property type="match status" value="1"/>
</dbReference>
<evidence type="ECO:0000256" key="1">
    <source>
        <dbReference type="ARBA" id="ARBA00022450"/>
    </source>
</evidence>
<gene>
    <name evidence="4" type="ORF">ASPWEDRAFT_167673</name>
</gene>
<keyword evidence="5" id="KW-1185">Reference proteome</keyword>
<dbReference type="InterPro" id="IPR036736">
    <property type="entry name" value="ACP-like_sf"/>
</dbReference>
<dbReference type="STRING" id="1073089.A0A1L9S3E0"/>
<protein>
    <recommendedName>
        <fullName evidence="3">Carrier domain-containing protein</fullName>
    </recommendedName>
</protein>
<keyword evidence="1" id="KW-0596">Phosphopantetheine</keyword>
<dbReference type="InterPro" id="IPR050091">
    <property type="entry name" value="PKS_NRPS_Biosynth_Enz"/>
</dbReference>
<evidence type="ECO:0000313" key="5">
    <source>
        <dbReference type="Proteomes" id="UP000184383"/>
    </source>
</evidence>
<dbReference type="InterPro" id="IPR036291">
    <property type="entry name" value="NAD(P)-bd_dom_sf"/>
</dbReference>
<dbReference type="CDD" id="cd05195">
    <property type="entry name" value="enoyl_red"/>
    <property type="match status" value="1"/>
</dbReference>
<dbReference type="GO" id="GO:0016874">
    <property type="term" value="F:ligase activity"/>
    <property type="evidence" value="ECO:0007669"/>
    <property type="project" value="UniProtKB-KW"/>
</dbReference>
<dbReference type="PANTHER" id="PTHR43775">
    <property type="entry name" value="FATTY ACID SYNTHASE"/>
    <property type="match status" value="1"/>
</dbReference>
<dbReference type="GO" id="GO:0031177">
    <property type="term" value="F:phosphopantetheine binding"/>
    <property type="evidence" value="ECO:0007669"/>
    <property type="project" value="InterPro"/>
</dbReference>
<dbReference type="SUPFAM" id="SSF47336">
    <property type="entry name" value="ACP-like"/>
    <property type="match status" value="1"/>
</dbReference>
<dbReference type="InterPro" id="IPR057326">
    <property type="entry name" value="KR_dom"/>
</dbReference>
<dbReference type="GO" id="GO:0044550">
    <property type="term" value="P:secondary metabolite biosynthetic process"/>
    <property type="evidence" value="ECO:0007669"/>
    <property type="project" value="TreeGrafter"/>
</dbReference>
<feature type="domain" description="Carrier" evidence="3">
    <location>
        <begin position="471"/>
        <end position="551"/>
    </location>
</feature>
<dbReference type="Gene3D" id="3.90.180.10">
    <property type="entry name" value="Medium-chain alcohol dehydrogenases, catalytic domain"/>
    <property type="match status" value="1"/>
</dbReference>
<reference evidence="5" key="1">
    <citation type="journal article" date="2017" name="Genome Biol.">
        <title>Comparative genomics reveals high biological diversity and specific adaptations in the industrially and medically important fungal genus Aspergillus.</title>
        <authorList>
            <person name="de Vries R.P."/>
            <person name="Riley R."/>
            <person name="Wiebenga A."/>
            <person name="Aguilar-Osorio G."/>
            <person name="Amillis S."/>
            <person name="Uchima C.A."/>
            <person name="Anderluh G."/>
            <person name="Asadollahi M."/>
            <person name="Askin M."/>
            <person name="Barry K."/>
            <person name="Battaglia E."/>
            <person name="Bayram O."/>
            <person name="Benocci T."/>
            <person name="Braus-Stromeyer S.A."/>
            <person name="Caldana C."/>
            <person name="Canovas D."/>
            <person name="Cerqueira G.C."/>
            <person name="Chen F."/>
            <person name="Chen W."/>
            <person name="Choi C."/>
            <person name="Clum A."/>
            <person name="Dos Santos R.A."/>
            <person name="Damasio A.R."/>
            <person name="Diallinas G."/>
            <person name="Emri T."/>
            <person name="Fekete E."/>
            <person name="Flipphi M."/>
            <person name="Freyberg S."/>
            <person name="Gallo A."/>
            <person name="Gournas C."/>
            <person name="Habgood R."/>
            <person name="Hainaut M."/>
            <person name="Harispe M.L."/>
            <person name="Henrissat B."/>
            <person name="Hilden K.S."/>
            <person name="Hope R."/>
            <person name="Hossain A."/>
            <person name="Karabika E."/>
            <person name="Karaffa L."/>
            <person name="Karanyi Z."/>
            <person name="Krasevec N."/>
            <person name="Kuo A."/>
            <person name="Kusch H."/>
            <person name="LaButti K."/>
            <person name="Lagendijk E.L."/>
            <person name="Lapidus A."/>
            <person name="Levasseur A."/>
            <person name="Lindquist E."/>
            <person name="Lipzen A."/>
            <person name="Logrieco A.F."/>
            <person name="MacCabe A."/>
            <person name="Maekelae M.R."/>
            <person name="Malavazi I."/>
            <person name="Melin P."/>
            <person name="Meyer V."/>
            <person name="Mielnichuk N."/>
            <person name="Miskei M."/>
            <person name="Molnar A.P."/>
            <person name="Mule G."/>
            <person name="Ngan C.Y."/>
            <person name="Orejas M."/>
            <person name="Orosz E."/>
            <person name="Ouedraogo J.P."/>
            <person name="Overkamp K.M."/>
            <person name="Park H.-S."/>
            <person name="Perrone G."/>
            <person name="Piumi F."/>
            <person name="Punt P.J."/>
            <person name="Ram A.F."/>
            <person name="Ramon A."/>
            <person name="Rauscher S."/>
            <person name="Record E."/>
            <person name="Riano-Pachon D.M."/>
            <person name="Robert V."/>
            <person name="Roehrig J."/>
            <person name="Ruller R."/>
            <person name="Salamov A."/>
            <person name="Salih N.S."/>
            <person name="Samson R.A."/>
            <person name="Sandor E."/>
            <person name="Sanguinetti M."/>
            <person name="Schuetze T."/>
            <person name="Sepcic K."/>
            <person name="Shelest E."/>
            <person name="Sherlock G."/>
            <person name="Sophianopoulou V."/>
            <person name="Squina F.M."/>
            <person name="Sun H."/>
            <person name="Susca A."/>
            <person name="Todd R.B."/>
            <person name="Tsang A."/>
            <person name="Unkles S.E."/>
            <person name="van de Wiele N."/>
            <person name="van Rossen-Uffink D."/>
            <person name="Oliveira J.V."/>
            <person name="Vesth T.C."/>
            <person name="Visser J."/>
            <person name="Yu J.-H."/>
            <person name="Zhou M."/>
            <person name="Andersen M.R."/>
            <person name="Archer D.B."/>
            <person name="Baker S.E."/>
            <person name="Benoit I."/>
            <person name="Brakhage A.A."/>
            <person name="Braus G.H."/>
            <person name="Fischer R."/>
            <person name="Frisvad J.C."/>
            <person name="Goldman G.H."/>
            <person name="Houbraken J."/>
            <person name="Oakley B."/>
            <person name="Pocsi I."/>
            <person name="Scazzocchio C."/>
            <person name="Seiboth B."/>
            <person name="vanKuyk P.A."/>
            <person name="Wortman J."/>
            <person name="Dyer P.S."/>
            <person name="Grigoriev I.V."/>
        </authorList>
    </citation>
    <scope>NUCLEOTIDE SEQUENCE [LARGE SCALE GENOMIC DNA]</scope>
    <source>
        <strain evidence="5">DTO 134E9</strain>
    </source>
</reference>
<dbReference type="VEuPathDB" id="FungiDB:ASPWEDRAFT_167673"/>
<dbReference type="AlphaFoldDB" id="A0A1L9S3E0"/>
<dbReference type="SMART" id="SM00829">
    <property type="entry name" value="PKS_ER"/>
    <property type="match status" value="1"/>
</dbReference>
<dbReference type="SMART" id="SM00823">
    <property type="entry name" value="PKS_PP"/>
    <property type="match status" value="1"/>
</dbReference>
<dbReference type="PROSITE" id="PS50075">
    <property type="entry name" value="CARRIER"/>
    <property type="match status" value="1"/>
</dbReference>
<dbReference type="GO" id="GO:0006633">
    <property type="term" value="P:fatty acid biosynthetic process"/>
    <property type="evidence" value="ECO:0007669"/>
    <property type="project" value="TreeGrafter"/>
</dbReference>
<dbReference type="InterPro" id="IPR020806">
    <property type="entry name" value="PKS_PP-bd"/>
</dbReference>
<dbReference type="EMBL" id="KV878209">
    <property type="protein sequence ID" value="OJJ41666.1"/>
    <property type="molecule type" value="Genomic_DNA"/>
</dbReference>
<dbReference type="InterPro" id="IPR013968">
    <property type="entry name" value="PKS_KR"/>
</dbReference>
<organism evidence="4 5">
    <name type="scientific">Aspergillus wentii DTO 134E9</name>
    <dbReference type="NCBI Taxonomy" id="1073089"/>
    <lineage>
        <taxon>Eukaryota</taxon>
        <taxon>Fungi</taxon>
        <taxon>Dikarya</taxon>
        <taxon>Ascomycota</taxon>
        <taxon>Pezizomycotina</taxon>
        <taxon>Eurotiomycetes</taxon>
        <taxon>Eurotiomycetidae</taxon>
        <taxon>Eurotiales</taxon>
        <taxon>Aspergillaceae</taxon>
        <taxon>Aspergillus</taxon>
        <taxon>Aspergillus subgen. Cremei</taxon>
    </lineage>
</organism>
<sequence>MPQPCLSFLEQCIYSLIDIGQLERSQTVLIHAASGGVGIAAIQICQMLGATIYATVGSDEKAEHLMKTYTIPREHIFNSRDSSFLPGVMKATNGRGVDIVLNSLSGELFRASCECVTDCGKLIDLTKKDRPRGAQPAMLLRSNAVYAAVDLTDYVRLRPEKCKQLLQRILGLYTQGYICPVRPVQTFAADSVVGCLRYMQSGRHVGKLRISFNSPGKQLEPSFPQESMTFRSDATYLLVGGLGGLGKGIARWMAEHNVKNLMFLSRSAGATVPNQELFCELESQGCSVTVVQGNICNVTDVETAISSAPMPLKGIINLSMVLEDKSLLQMSLDEWNTATGPKVQGTWNLHKVSAGLDLDFFMLLSSMCGILGMPGQASYASANTFMDSFVQYRHSLGLLASVIDLGAVDGIGHVADNPQVLERSKWMKHLIMSQEELFSTENVIDQSTGQNQLSHFVAAVAAEPSNLTEPSAGEFISKQIAHYVFDLMLKPVDDDSEIDLSRSLSDVGVDSLAAVEVRSWLKSTIGLDISVLEIMSLASFVALGDLALRGLRQRFASKE</sequence>
<name>A0A1L9S3E0_ASPWE</name>
<evidence type="ECO:0000313" key="4">
    <source>
        <dbReference type="EMBL" id="OJJ41666.1"/>
    </source>
</evidence>
<dbReference type="SUPFAM" id="SSF51735">
    <property type="entry name" value="NAD(P)-binding Rossmann-fold domains"/>
    <property type="match status" value="2"/>
</dbReference>
<proteinExistence type="predicted"/>
<dbReference type="Pfam" id="PF00550">
    <property type="entry name" value="PP-binding"/>
    <property type="match status" value="1"/>
</dbReference>
<dbReference type="PANTHER" id="PTHR43775:SF37">
    <property type="entry name" value="SI:DKEY-61P9.11"/>
    <property type="match status" value="1"/>
</dbReference>
<dbReference type="PROSITE" id="PS00012">
    <property type="entry name" value="PHOSPHOPANTETHEINE"/>
    <property type="match status" value="1"/>
</dbReference>
<dbReference type="OrthoDB" id="329835at2759"/>
<dbReference type="RefSeq" id="XP_040695342.1">
    <property type="nucleotide sequence ID" value="XM_040830182.1"/>
</dbReference>
<dbReference type="InterPro" id="IPR006162">
    <property type="entry name" value="Ppantetheine_attach_site"/>
</dbReference>
<dbReference type="Gene3D" id="3.40.50.720">
    <property type="entry name" value="NAD(P)-binding Rossmann-like Domain"/>
    <property type="match status" value="1"/>
</dbReference>
<dbReference type="InterPro" id="IPR009081">
    <property type="entry name" value="PP-bd_ACP"/>
</dbReference>
<dbReference type="GO" id="GO:0016491">
    <property type="term" value="F:oxidoreductase activity"/>
    <property type="evidence" value="ECO:0007669"/>
    <property type="project" value="InterPro"/>
</dbReference>
<keyword evidence="2" id="KW-0597">Phosphoprotein</keyword>
<evidence type="ECO:0000256" key="2">
    <source>
        <dbReference type="ARBA" id="ARBA00022553"/>
    </source>
</evidence>